<protein>
    <submittedName>
        <fullName evidence="2">Uncharacterized protein</fullName>
    </submittedName>
</protein>
<keyword evidence="1" id="KW-0812">Transmembrane</keyword>
<gene>
    <name evidence="2" type="ORF">LO744_14565</name>
</gene>
<accession>A0A9Q3V4L4</accession>
<keyword evidence="3" id="KW-1185">Reference proteome</keyword>
<feature type="transmembrane region" description="Helical" evidence="1">
    <location>
        <begin position="12"/>
        <end position="29"/>
    </location>
</feature>
<keyword evidence="1" id="KW-0472">Membrane</keyword>
<reference evidence="2" key="1">
    <citation type="submission" date="2021-11" db="EMBL/GenBank/DDBJ databases">
        <title>Description of novel Chryseobacterium species.</title>
        <authorList>
            <person name="Saticioglu I.B."/>
            <person name="Ay H."/>
            <person name="Altun S."/>
            <person name="Duman M."/>
        </authorList>
    </citation>
    <scope>NUCLEOTIDE SEQUENCE</scope>
    <source>
        <strain evidence="2">C-17</strain>
    </source>
</reference>
<dbReference type="EMBL" id="JAJNAY010000001">
    <property type="protein sequence ID" value="MCD1118082.1"/>
    <property type="molecule type" value="Genomic_DNA"/>
</dbReference>
<name>A0A9Q3V4L4_9FLAO</name>
<evidence type="ECO:0000256" key="1">
    <source>
        <dbReference type="SAM" id="Phobius"/>
    </source>
</evidence>
<dbReference type="AlphaFoldDB" id="A0A9Q3V4L4"/>
<evidence type="ECO:0000313" key="2">
    <source>
        <dbReference type="EMBL" id="MCD1118082.1"/>
    </source>
</evidence>
<comment type="caution">
    <text evidence="2">The sequence shown here is derived from an EMBL/GenBank/DDBJ whole genome shotgun (WGS) entry which is preliminary data.</text>
</comment>
<sequence>MTKFNLSSIKRIFFFFFVIIIPQFLFAQINDDNIRLKTLQKSNIGKKYIYGKWNEKGGTETHLTYLGNVVSKKGIYKIMNSTWLWGLSRRATNRILIFNNLNQYIGEYSVIMMSDLPQKFRHGILIFKNKNNDCDRRVSSKINFKNGIPKQFFRECKNGSGDLYEFDSFIE</sequence>
<dbReference type="Proteomes" id="UP001108025">
    <property type="component" value="Unassembled WGS sequence"/>
</dbReference>
<keyword evidence="1" id="KW-1133">Transmembrane helix</keyword>
<evidence type="ECO:0000313" key="3">
    <source>
        <dbReference type="Proteomes" id="UP001108025"/>
    </source>
</evidence>
<dbReference type="RefSeq" id="WP_230670358.1">
    <property type="nucleotide sequence ID" value="NZ_JAJNAY010000001.1"/>
</dbReference>
<organism evidence="2 3">
    <name type="scientific">Chryseobacterium turcicum</name>
    <dbReference type="NCBI Taxonomy" id="2898076"/>
    <lineage>
        <taxon>Bacteria</taxon>
        <taxon>Pseudomonadati</taxon>
        <taxon>Bacteroidota</taxon>
        <taxon>Flavobacteriia</taxon>
        <taxon>Flavobacteriales</taxon>
        <taxon>Weeksellaceae</taxon>
        <taxon>Chryseobacterium group</taxon>
        <taxon>Chryseobacterium</taxon>
    </lineage>
</organism>
<proteinExistence type="predicted"/>